<gene>
    <name evidence="4" type="ORF">HD596_004401</name>
</gene>
<dbReference type="InterPro" id="IPR008391">
    <property type="entry name" value="AXE1_dom"/>
</dbReference>
<evidence type="ECO:0000313" key="4">
    <source>
        <dbReference type="EMBL" id="MBB5777645.1"/>
    </source>
</evidence>
<dbReference type="PANTHER" id="PTHR40111">
    <property type="entry name" value="CEPHALOSPORIN-C DEACETYLASE"/>
    <property type="match status" value="1"/>
</dbReference>
<protein>
    <submittedName>
        <fullName evidence="4">Cephalosporin-C deacetylase</fullName>
        <ecNumber evidence="4">3.1.1.41</ecNumber>
    </submittedName>
</protein>
<evidence type="ECO:0000256" key="2">
    <source>
        <dbReference type="PIRSR" id="PIRSR639069-2"/>
    </source>
</evidence>
<dbReference type="Proteomes" id="UP000579153">
    <property type="component" value="Unassembled WGS sequence"/>
</dbReference>
<dbReference type="SUPFAM" id="SSF53474">
    <property type="entry name" value="alpha/beta-Hydrolases"/>
    <property type="match status" value="1"/>
</dbReference>
<accession>A0A7W9G5M2</accession>
<evidence type="ECO:0000256" key="1">
    <source>
        <dbReference type="PIRSR" id="PIRSR639069-1"/>
    </source>
</evidence>
<dbReference type="EMBL" id="JACHMB010000001">
    <property type="protein sequence ID" value="MBB5777645.1"/>
    <property type="molecule type" value="Genomic_DNA"/>
</dbReference>
<feature type="active site" description="Nucleophile" evidence="1">
    <location>
        <position position="186"/>
    </location>
</feature>
<dbReference type="RefSeq" id="WP_185071180.1">
    <property type="nucleotide sequence ID" value="NZ_JACHMB010000001.1"/>
</dbReference>
<dbReference type="Gene3D" id="3.40.50.1820">
    <property type="entry name" value="alpha/beta hydrolase"/>
    <property type="match status" value="1"/>
</dbReference>
<dbReference type="EC" id="3.1.1.41" evidence="4"/>
<reference evidence="4 5" key="1">
    <citation type="submission" date="2020-08" db="EMBL/GenBank/DDBJ databases">
        <title>Sequencing the genomes of 1000 actinobacteria strains.</title>
        <authorList>
            <person name="Klenk H.-P."/>
        </authorList>
    </citation>
    <scope>NUCLEOTIDE SEQUENCE [LARGE SCALE GENOMIC DNA]</scope>
    <source>
        <strain evidence="4 5">DSM 45507</strain>
    </source>
</reference>
<name>A0A7W9G5M2_9ACTN</name>
<dbReference type="InterPro" id="IPR039069">
    <property type="entry name" value="CE7"/>
</dbReference>
<dbReference type="GO" id="GO:0047739">
    <property type="term" value="F:cephalosporin-C deacetylase activity"/>
    <property type="evidence" value="ECO:0007669"/>
    <property type="project" value="UniProtKB-EC"/>
</dbReference>
<feature type="active site" description="Charge relay system" evidence="1">
    <location>
        <position position="301"/>
    </location>
</feature>
<evidence type="ECO:0000259" key="3">
    <source>
        <dbReference type="Pfam" id="PF05448"/>
    </source>
</evidence>
<dbReference type="Pfam" id="PF05448">
    <property type="entry name" value="AXE1"/>
    <property type="match status" value="1"/>
</dbReference>
<keyword evidence="5" id="KW-1185">Reference proteome</keyword>
<comment type="caution">
    <text evidence="4">The sequence shown here is derived from an EMBL/GenBank/DDBJ whole genome shotgun (WGS) entry which is preliminary data.</text>
</comment>
<sequence>MPHFDLPIDQLRAYRPEVRVPAGFDTFWRQTLADARKAGGDPRFTPAETPLVGCHVLDVRFPGFAGDPIAGWLLLPPGDGPHPAVVQFLGYGAGRGLPHEYLPWVAAGYACFVMDSRGQGSTWGVGGATPDPHGSGPAANGVMTRGIEDPETYYYRRLFTDAVRAVDAVRRHPSVDAARVAVSGGSQGGGIALAAAGLSEDLMAVFVDVPFLCHFERAVGLTDREPYAEITRYLSVHRESAERVFDTLSYFDGVNLAALATAPALFSVALMDQTCPPSTVFAAFNAYAGPKEITVYAFNGHEGGAAAQWPRQVALLAGAARA</sequence>
<feature type="domain" description="Acetyl xylan esterase" evidence="3">
    <location>
        <begin position="1"/>
        <end position="312"/>
    </location>
</feature>
<feature type="binding site" evidence="2">
    <location>
        <position position="91"/>
    </location>
    <ligand>
        <name>substrate</name>
    </ligand>
</feature>
<dbReference type="PANTHER" id="PTHR40111:SF1">
    <property type="entry name" value="CEPHALOSPORIN-C DEACETYLASE"/>
    <property type="match status" value="1"/>
</dbReference>
<proteinExistence type="predicted"/>
<organism evidence="4 5">
    <name type="scientific">Nonomuraea jabiensis</name>
    <dbReference type="NCBI Taxonomy" id="882448"/>
    <lineage>
        <taxon>Bacteria</taxon>
        <taxon>Bacillati</taxon>
        <taxon>Actinomycetota</taxon>
        <taxon>Actinomycetes</taxon>
        <taxon>Streptosporangiales</taxon>
        <taxon>Streptosporangiaceae</taxon>
        <taxon>Nonomuraea</taxon>
    </lineage>
</organism>
<evidence type="ECO:0000313" key="5">
    <source>
        <dbReference type="Proteomes" id="UP000579153"/>
    </source>
</evidence>
<feature type="active site" description="Charge relay system" evidence="1">
    <location>
        <position position="272"/>
    </location>
</feature>
<dbReference type="InterPro" id="IPR029058">
    <property type="entry name" value="AB_hydrolase_fold"/>
</dbReference>
<dbReference type="AlphaFoldDB" id="A0A7W9G5M2"/>
<keyword evidence="4" id="KW-0378">Hydrolase</keyword>
<dbReference type="GO" id="GO:0005976">
    <property type="term" value="P:polysaccharide metabolic process"/>
    <property type="evidence" value="ECO:0007669"/>
    <property type="project" value="TreeGrafter"/>
</dbReference>